<keyword evidence="3 4" id="KW-0808">Transferase</keyword>
<evidence type="ECO:0000256" key="2">
    <source>
        <dbReference type="ARBA" id="ARBA00022676"/>
    </source>
</evidence>
<keyword evidence="2" id="KW-0328">Glycosyltransferase</keyword>
<dbReference type="GO" id="GO:0016757">
    <property type="term" value="F:glycosyltransferase activity"/>
    <property type="evidence" value="ECO:0007669"/>
    <property type="project" value="UniProtKB-KW"/>
</dbReference>
<comment type="caution">
    <text evidence="4">The sequence shown here is derived from an EMBL/GenBank/DDBJ whole genome shotgun (WGS) entry which is preliminary data.</text>
</comment>
<dbReference type="EMBL" id="QUWV01000011">
    <property type="protein sequence ID" value="RFD21386.1"/>
    <property type="molecule type" value="Genomic_DNA"/>
</dbReference>
<evidence type="ECO:0000313" key="5">
    <source>
        <dbReference type="Proteomes" id="UP000262371"/>
    </source>
</evidence>
<proteinExistence type="inferred from homology"/>
<dbReference type="Pfam" id="PF13692">
    <property type="entry name" value="Glyco_trans_1_4"/>
    <property type="match status" value="1"/>
</dbReference>
<dbReference type="OrthoDB" id="8404680at2"/>
<dbReference type="SUPFAM" id="SSF53756">
    <property type="entry name" value="UDP-Glycosyltransferase/glycogen phosphorylase"/>
    <property type="match status" value="1"/>
</dbReference>
<gene>
    <name evidence="4" type="ORF">DY926_01045</name>
</gene>
<dbReference type="Gene3D" id="3.40.50.2000">
    <property type="entry name" value="Glycogen Phosphorylase B"/>
    <property type="match status" value="1"/>
</dbReference>
<dbReference type="SUPFAM" id="SSF53448">
    <property type="entry name" value="Nucleotide-diphospho-sugar transferases"/>
    <property type="match status" value="1"/>
</dbReference>
<protein>
    <submittedName>
        <fullName evidence="4">Glycosyltransferase</fullName>
    </submittedName>
</protein>
<evidence type="ECO:0000256" key="1">
    <source>
        <dbReference type="ARBA" id="ARBA00006739"/>
    </source>
</evidence>
<dbReference type="Proteomes" id="UP000262371">
    <property type="component" value="Unassembled WGS sequence"/>
</dbReference>
<dbReference type="CDD" id="cd00761">
    <property type="entry name" value="Glyco_tranf_GTA_type"/>
    <property type="match status" value="1"/>
</dbReference>
<comment type="similarity">
    <text evidence="1">Belongs to the glycosyltransferase 2 family.</text>
</comment>
<evidence type="ECO:0000256" key="3">
    <source>
        <dbReference type="ARBA" id="ARBA00022679"/>
    </source>
</evidence>
<dbReference type="PANTHER" id="PTHR43179:SF12">
    <property type="entry name" value="GALACTOFURANOSYLTRANSFERASE GLFT2"/>
    <property type="match status" value="1"/>
</dbReference>
<accession>A0A371Z4H3</accession>
<name>A0A371Z4H3_9PROT</name>
<dbReference type="InterPro" id="IPR029044">
    <property type="entry name" value="Nucleotide-diphossugar_trans"/>
</dbReference>
<organism evidence="4 5">
    <name type="scientific">Komagataeibacter melaceti</name>
    <dbReference type="NCBI Taxonomy" id="2766577"/>
    <lineage>
        <taxon>Bacteria</taxon>
        <taxon>Pseudomonadati</taxon>
        <taxon>Pseudomonadota</taxon>
        <taxon>Alphaproteobacteria</taxon>
        <taxon>Acetobacterales</taxon>
        <taxon>Acetobacteraceae</taxon>
        <taxon>Komagataeibacter</taxon>
    </lineage>
</organism>
<keyword evidence="5" id="KW-1185">Reference proteome</keyword>
<dbReference type="Gene3D" id="3.90.550.10">
    <property type="entry name" value="Spore Coat Polysaccharide Biosynthesis Protein SpsA, Chain A"/>
    <property type="match status" value="1"/>
</dbReference>
<reference evidence="4 5" key="1">
    <citation type="submission" date="2018-08" db="EMBL/GenBank/DDBJ databases">
        <title>Komagataeibacter sp. AV 382.</title>
        <authorList>
            <person name="Skraban J."/>
            <person name="Trcek J."/>
        </authorList>
    </citation>
    <scope>NUCLEOTIDE SEQUENCE [LARGE SCALE GENOMIC DNA]</scope>
    <source>
        <strain evidence="4 5">AV 382</strain>
    </source>
</reference>
<evidence type="ECO:0000313" key="4">
    <source>
        <dbReference type="EMBL" id="RFD21386.1"/>
    </source>
</evidence>
<sequence length="620" mass="68049">MAGQAGHEEERFTGRLLGHVFGPDLIHAWQRRADILSAGVVWTHTEAQALAVLQLYRLTPRTLHPPLIIQCDWLVGRWASASPWRRLVLRALLSRADMLTFGAAEDMKYARALFPGQRMEWVGPALPRPAAPPPAPRGPDHPLHVLSLGHDPQRDWATVLDAMEFLPRDRPCHVRAATIWRMAVPPHARPVSPLSGNTPPGPFDGVDIVVISLTRKLHATDIAMIEEANRHGLPVIVTDTGGLRHYLDENCVLYVPARDPRALAQAITTLANDAGRCAAMVRQARARIRSFPAGFTHTLRHVALSRELLGREKAGQSTCAAPTPSCANKLKITVGIATSGRPAILAETIAELRRQSLAPQQIIVCAPTPADVAGLVPAPDLRIMQGPRGLAHQRNVILDHVGEADIIMFFDDDFLPDRDYLATCADTFACAPDIVGMTGYVLADGAKGPGLTVAAARRMLADPRINSTATLPALQPAWNGYGCNMAYRLATVRETGLRFDERLPLYAWYEDIDFSRQMGRSGRIVRANGARGIHLGSKLGRTPGRRLGYSQVANPLYLSRKGTFPLDHALRSIGRNIAMNALRSLWPEPYIDRRGRITGNWLALRDALRGHISPEKILTL</sequence>
<dbReference type="AlphaFoldDB" id="A0A371Z4H3"/>
<dbReference type="PANTHER" id="PTHR43179">
    <property type="entry name" value="RHAMNOSYLTRANSFERASE WBBL"/>
    <property type="match status" value="1"/>
</dbReference>